<dbReference type="AlphaFoldDB" id="A0A645ETA9"/>
<organism evidence="2">
    <name type="scientific">bioreactor metagenome</name>
    <dbReference type="NCBI Taxonomy" id="1076179"/>
    <lineage>
        <taxon>unclassified sequences</taxon>
        <taxon>metagenomes</taxon>
        <taxon>ecological metagenomes</taxon>
    </lineage>
</organism>
<sequence length="205" mass="22698">MGVKLRAHDAELALQVIVIGVRQVVDRGDAQLVEPQLGPFADAPKIGHVRDFPDGIGYIRITPFRDHIRLMLGRVIERQLSQQRVIADADCCVDAGRLQYVRLDEFGHFVSRAFAEKFLGAGDVDETFVNRIDMVVGFICVLLVNVVDFGIFLHIQPHLRRRNHQSRRIGEGQVPGPADVRDPVSLLGGRGGSQDQSATALFRVG</sequence>
<keyword evidence="1" id="KW-0812">Transmembrane</keyword>
<dbReference type="EMBL" id="VSSQ01051189">
    <property type="protein sequence ID" value="MPN05278.1"/>
    <property type="molecule type" value="Genomic_DNA"/>
</dbReference>
<comment type="caution">
    <text evidence="2">The sequence shown here is derived from an EMBL/GenBank/DDBJ whole genome shotgun (WGS) entry which is preliminary data.</text>
</comment>
<name>A0A645ETA9_9ZZZZ</name>
<proteinExistence type="predicted"/>
<keyword evidence="1" id="KW-1133">Transmembrane helix</keyword>
<feature type="transmembrane region" description="Helical" evidence="1">
    <location>
        <begin position="134"/>
        <end position="155"/>
    </location>
</feature>
<accession>A0A645ETA9</accession>
<gene>
    <name evidence="2" type="ORF">SDC9_152528</name>
</gene>
<protein>
    <submittedName>
        <fullName evidence="2">Uncharacterized protein</fullName>
    </submittedName>
</protein>
<reference evidence="2" key="1">
    <citation type="submission" date="2019-08" db="EMBL/GenBank/DDBJ databases">
        <authorList>
            <person name="Kucharzyk K."/>
            <person name="Murdoch R.W."/>
            <person name="Higgins S."/>
            <person name="Loffler F."/>
        </authorList>
    </citation>
    <scope>NUCLEOTIDE SEQUENCE</scope>
</reference>
<evidence type="ECO:0000256" key="1">
    <source>
        <dbReference type="SAM" id="Phobius"/>
    </source>
</evidence>
<evidence type="ECO:0000313" key="2">
    <source>
        <dbReference type="EMBL" id="MPN05278.1"/>
    </source>
</evidence>
<keyword evidence="1" id="KW-0472">Membrane</keyword>